<dbReference type="Proteomes" id="UP001295794">
    <property type="component" value="Unassembled WGS sequence"/>
</dbReference>
<feature type="compositionally biased region" description="Pro residues" evidence="1">
    <location>
        <begin position="295"/>
        <end position="305"/>
    </location>
</feature>
<protein>
    <submittedName>
        <fullName evidence="2">Uncharacterized protein</fullName>
    </submittedName>
</protein>
<feature type="compositionally biased region" description="Polar residues" evidence="1">
    <location>
        <begin position="177"/>
        <end position="195"/>
    </location>
</feature>
<feature type="region of interest" description="Disordered" evidence="1">
    <location>
        <begin position="414"/>
        <end position="476"/>
    </location>
</feature>
<feature type="compositionally biased region" description="Polar residues" evidence="1">
    <location>
        <begin position="1"/>
        <end position="27"/>
    </location>
</feature>
<feature type="region of interest" description="Disordered" evidence="1">
    <location>
        <begin position="138"/>
        <end position="163"/>
    </location>
</feature>
<feature type="region of interest" description="Disordered" evidence="1">
    <location>
        <begin position="1"/>
        <end position="43"/>
    </location>
</feature>
<feature type="region of interest" description="Disordered" evidence="1">
    <location>
        <begin position="85"/>
        <end position="120"/>
    </location>
</feature>
<feature type="compositionally biased region" description="Acidic residues" evidence="1">
    <location>
        <begin position="376"/>
        <end position="387"/>
    </location>
</feature>
<accession>A0AAD2HSF7</accession>
<evidence type="ECO:0000313" key="2">
    <source>
        <dbReference type="EMBL" id="CAK5280234.1"/>
    </source>
</evidence>
<gene>
    <name evidence="2" type="ORF">MYCIT1_LOCUS30718</name>
</gene>
<name>A0AAD2HSF7_9AGAR</name>
<reference evidence="2" key="1">
    <citation type="submission" date="2023-11" db="EMBL/GenBank/DDBJ databases">
        <authorList>
            <person name="De Vega J J."/>
            <person name="De Vega J J."/>
        </authorList>
    </citation>
    <scope>NUCLEOTIDE SEQUENCE</scope>
</reference>
<comment type="caution">
    <text evidence="2">The sequence shown here is derived from an EMBL/GenBank/DDBJ whole genome shotgun (WGS) entry which is preliminary data.</text>
</comment>
<feature type="compositionally biased region" description="Low complexity" evidence="1">
    <location>
        <begin position="90"/>
        <end position="107"/>
    </location>
</feature>
<proteinExistence type="predicted"/>
<organism evidence="2 3">
    <name type="scientific">Mycena citricolor</name>
    <dbReference type="NCBI Taxonomy" id="2018698"/>
    <lineage>
        <taxon>Eukaryota</taxon>
        <taxon>Fungi</taxon>
        <taxon>Dikarya</taxon>
        <taxon>Basidiomycota</taxon>
        <taxon>Agaricomycotina</taxon>
        <taxon>Agaricomycetes</taxon>
        <taxon>Agaricomycetidae</taxon>
        <taxon>Agaricales</taxon>
        <taxon>Marasmiineae</taxon>
        <taxon>Mycenaceae</taxon>
        <taxon>Mycena</taxon>
    </lineage>
</organism>
<dbReference type="EMBL" id="CAVNYO010000440">
    <property type="protein sequence ID" value="CAK5280234.1"/>
    <property type="molecule type" value="Genomic_DNA"/>
</dbReference>
<feature type="region of interest" description="Disordered" evidence="1">
    <location>
        <begin position="175"/>
        <end position="305"/>
    </location>
</feature>
<evidence type="ECO:0000256" key="1">
    <source>
        <dbReference type="SAM" id="MobiDB-lite"/>
    </source>
</evidence>
<evidence type="ECO:0000313" key="3">
    <source>
        <dbReference type="Proteomes" id="UP001295794"/>
    </source>
</evidence>
<sequence length="502" mass="54462">MSFFTVNRSPSQRQLDNYSLPSPTRRTGAQPLPRSPTRCASSPTLSEFRQAVYIPAAVPTANEAFRDAPSPRFSASAPSVVLLDGEDRSCSSTPTSGGYSSSPIGTPRSFTQPAADASPGGIKRLSLYRELDEDPFAYIPRSPPSRWSTESSRPSVADKADVKVKPTLRLRGLFNRLSMTRNPGSNTPDRQTFRVQDSDVGSDPERPPQPVLIPLEPERALSRNPTPRSPQGFADAITLALNNELVDPERTDPKRVSPNTSPTRPDYTEPASRLRRETPPLPSPRTRPDTAIPFPSKPPPSSRPLPLPESIVRLLQCRSITPSQSRALPPPLKPNVRLAAGVAPPPVIPARSKLRPPPIKIIRHETDARPSATLTENEDDSEGEDTIEAVPSDACSQFAIYRAPAEPLLQPVPEESVAEKSAAASQTSGAQHGRSDGPSRIAKQGRRHRRTSSSVSIVEVPGSPSTQRTDDARASQTPARGFWAVKHRVTRLKTRLSVIGGI</sequence>
<feature type="region of interest" description="Disordered" evidence="1">
    <location>
        <begin position="349"/>
        <end position="387"/>
    </location>
</feature>
<feature type="compositionally biased region" description="Polar residues" evidence="1">
    <location>
        <begin position="145"/>
        <end position="154"/>
    </location>
</feature>
<keyword evidence="3" id="KW-1185">Reference proteome</keyword>
<dbReference type="AlphaFoldDB" id="A0AAD2HSF7"/>